<dbReference type="PANTHER" id="PTHR30465">
    <property type="entry name" value="INNER MEMBRANE ABC TRANSPORTER"/>
    <property type="match status" value="1"/>
</dbReference>
<dbReference type="AlphaFoldDB" id="A0A381RJ99"/>
<dbReference type="Pfam" id="PF00528">
    <property type="entry name" value="BPD_transp_1"/>
    <property type="match status" value="1"/>
</dbReference>
<evidence type="ECO:0000313" key="9">
    <source>
        <dbReference type="EMBL" id="SUZ91009.1"/>
    </source>
</evidence>
<accession>A0A381RJ99</accession>
<feature type="domain" description="ABC transmembrane type-1" evidence="8">
    <location>
        <begin position="101"/>
        <end position="313"/>
    </location>
</feature>
<dbReference type="Gene3D" id="1.10.3720.10">
    <property type="entry name" value="MetI-like"/>
    <property type="match status" value="1"/>
</dbReference>
<evidence type="ECO:0000256" key="2">
    <source>
        <dbReference type="ARBA" id="ARBA00022448"/>
    </source>
</evidence>
<dbReference type="InterPro" id="IPR045621">
    <property type="entry name" value="BPD_transp_1_N"/>
</dbReference>
<evidence type="ECO:0000256" key="1">
    <source>
        <dbReference type="ARBA" id="ARBA00004651"/>
    </source>
</evidence>
<dbReference type="Pfam" id="PF19300">
    <property type="entry name" value="BPD_transp_1_N"/>
    <property type="match status" value="1"/>
</dbReference>
<feature type="transmembrane region" description="Helical" evidence="7">
    <location>
        <begin position="101"/>
        <end position="124"/>
    </location>
</feature>
<keyword evidence="3" id="KW-1003">Cell membrane</keyword>
<feature type="transmembrane region" description="Helical" evidence="7">
    <location>
        <begin position="247"/>
        <end position="273"/>
    </location>
</feature>
<organism evidence="9">
    <name type="scientific">marine metagenome</name>
    <dbReference type="NCBI Taxonomy" id="408172"/>
    <lineage>
        <taxon>unclassified sequences</taxon>
        <taxon>metagenomes</taxon>
        <taxon>ecological metagenomes</taxon>
    </lineage>
</organism>
<keyword evidence="4 7" id="KW-0812">Transmembrane</keyword>
<dbReference type="EMBL" id="UINC01001941">
    <property type="protein sequence ID" value="SUZ91009.1"/>
    <property type="molecule type" value="Genomic_DNA"/>
</dbReference>
<dbReference type="PROSITE" id="PS50928">
    <property type="entry name" value="ABC_TM1"/>
    <property type="match status" value="1"/>
</dbReference>
<comment type="subcellular location">
    <subcellularLocation>
        <location evidence="1">Cell membrane</location>
        <topology evidence="1">Multi-pass membrane protein</topology>
    </subcellularLocation>
</comment>
<reference evidence="9" key="1">
    <citation type="submission" date="2018-05" db="EMBL/GenBank/DDBJ databases">
        <authorList>
            <person name="Lanie J.A."/>
            <person name="Ng W.-L."/>
            <person name="Kazmierczak K.M."/>
            <person name="Andrzejewski T.M."/>
            <person name="Davidsen T.M."/>
            <person name="Wayne K.J."/>
            <person name="Tettelin H."/>
            <person name="Glass J.I."/>
            <person name="Rusch D."/>
            <person name="Podicherti R."/>
            <person name="Tsui H.-C.T."/>
            <person name="Winkler M.E."/>
        </authorList>
    </citation>
    <scope>NUCLEOTIDE SEQUENCE</scope>
</reference>
<protein>
    <recommendedName>
        <fullName evidence="8">ABC transmembrane type-1 domain-containing protein</fullName>
    </recommendedName>
</protein>
<evidence type="ECO:0000256" key="4">
    <source>
        <dbReference type="ARBA" id="ARBA00022692"/>
    </source>
</evidence>
<feature type="transmembrane region" description="Helical" evidence="7">
    <location>
        <begin position="293"/>
        <end position="320"/>
    </location>
</feature>
<dbReference type="PANTHER" id="PTHR30465:SF43">
    <property type="entry name" value="OLIGOPEPTIDE ABC TRANSPORTER, PERMEASE PROTEIN"/>
    <property type="match status" value="1"/>
</dbReference>
<dbReference type="SUPFAM" id="SSF161098">
    <property type="entry name" value="MetI-like"/>
    <property type="match status" value="1"/>
</dbReference>
<name>A0A381RJ99_9ZZZZ</name>
<dbReference type="InterPro" id="IPR000515">
    <property type="entry name" value="MetI-like"/>
</dbReference>
<sequence length="329" mass="37237">MLQYIIKRLLILPFLLFIFSIIAFILIQAPPGDFLTSYIAELATSGSSIERAQIDALRALYGLDQPLYIQYFKWIGRLLTGDLGFSLDWQKPISELIGERLALTLALGVGTFIFTWLVAIPIGILSATRQYSFFDYFFTVFNYIGVATPTFMTALVLMWIAFKYYGLSVTGLFSPEYIDAVWSWDRTVDLLKHLWLPVVILGMDGTARLARVMRANLLDELKKPYMEMARAKGMSEWSLVMKYPVRLALNPLVSTIGWYLPLIFSGSVIVATVMNLPTIGPMLLRALISQDMFLAGTIILIYMILAIIGTLISDILLAWLDPRIRMEDN</sequence>
<keyword evidence="5 7" id="KW-1133">Transmembrane helix</keyword>
<evidence type="ECO:0000259" key="8">
    <source>
        <dbReference type="PROSITE" id="PS50928"/>
    </source>
</evidence>
<evidence type="ECO:0000256" key="3">
    <source>
        <dbReference type="ARBA" id="ARBA00022475"/>
    </source>
</evidence>
<evidence type="ECO:0000256" key="6">
    <source>
        <dbReference type="ARBA" id="ARBA00023136"/>
    </source>
</evidence>
<proteinExistence type="predicted"/>
<keyword evidence="6 7" id="KW-0472">Membrane</keyword>
<feature type="transmembrane region" description="Helical" evidence="7">
    <location>
        <begin position="9"/>
        <end position="29"/>
    </location>
</feature>
<gene>
    <name evidence="9" type="ORF">METZ01_LOCUS43863</name>
</gene>
<feature type="transmembrane region" description="Helical" evidence="7">
    <location>
        <begin position="136"/>
        <end position="162"/>
    </location>
</feature>
<dbReference type="GO" id="GO:0005886">
    <property type="term" value="C:plasma membrane"/>
    <property type="evidence" value="ECO:0007669"/>
    <property type="project" value="UniProtKB-SubCell"/>
</dbReference>
<evidence type="ECO:0000256" key="7">
    <source>
        <dbReference type="SAM" id="Phobius"/>
    </source>
</evidence>
<dbReference type="GO" id="GO:0055085">
    <property type="term" value="P:transmembrane transport"/>
    <property type="evidence" value="ECO:0007669"/>
    <property type="project" value="InterPro"/>
</dbReference>
<evidence type="ECO:0000256" key="5">
    <source>
        <dbReference type="ARBA" id="ARBA00022989"/>
    </source>
</evidence>
<dbReference type="InterPro" id="IPR035906">
    <property type="entry name" value="MetI-like_sf"/>
</dbReference>
<feature type="transmembrane region" description="Helical" evidence="7">
    <location>
        <begin position="194"/>
        <end position="213"/>
    </location>
</feature>
<dbReference type="CDD" id="cd06261">
    <property type="entry name" value="TM_PBP2"/>
    <property type="match status" value="1"/>
</dbReference>
<keyword evidence="2" id="KW-0813">Transport</keyword>